<protein>
    <recommendedName>
        <fullName evidence="7">Transmembrane protein</fullName>
    </recommendedName>
</protein>
<sequence>MYYVFVQILLVCFDNITLSSSLMNNAYNLTISPSPECSQFNNQPIIATLRFQNIQLPLQQVQSSLIFQSSQYLSFLFTFDKQTYSELIRNVTADFTLTVSGQTFVKTIPVITHTNFNGNNCWKDVEFSADNDQAFNISVTPLQCQISSKVSVYLEYFNISWIKVPIVSTITSDTQFKGFKNNNYDQANIYYFNTSSTTDSKNAQTIVNFIKYFKSNIYISLRLKIEEKDPSIKIRNTMIVQINKYDNYLSKQCILEQPRITIQSWYAYASIDSSNIVDCFQSDTRSKTFNAILYVYDQNNVKMSVLEYQTDMQLMRQRLGIPFYHIEQKKQINQNIDYNYVLMFQSLDYTGQMINSMYYEGIAITSCYKDMVVEFYKKQVCLKMLLFDNDVCRQQLTTTGMVGLFTGKLDPNISDPSQRETYFWYNINFKVPESWFTSYNRYCFDDNEDTGQYQGTRVSGSLENRLSRLAKGIQNIDLTTNFVINTNLEQFYCSKFSNVLWKSKIIHISIIFGGMFFIVLIIACCVLKHYKYNQQEVINCKQDNTSKEFEPISQISNSEQSELSEPSQIYQDNTNNVNEKID</sequence>
<evidence type="ECO:0000256" key="3">
    <source>
        <dbReference type="SAM" id="SignalP"/>
    </source>
</evidence>
<evidence type="ECO:0000256" key="2">
    <source>
        <dbReference type="SAM" id="Phobius"/>
    </source>
</evidence>
<reference evidence="5 6" key="2">
    <citation type="submission" date="2024-07" db="EMBL/GenBank/DDBJ databases">
        <authorList>
            <person name="Akdeniz Z."/>
        </authorList>
    </citation>
    <scope>NUCLEOTIDE SEQUENCE [LARGE SCALE GENOMIC DNA]</scope>
</reference>
<accession>A0AA86UQG1</accession>
<keyword evidence="2" id="KW-0472">Membrane</keyword>
<evidence type="ECO:0000313" key="4">
    <source>
        <dbReference type="EMBL" id="CAI9960551.1"/>
    </source>
</evidence>
<reference evidence="4" key="1">
    <citation type="submission" date="2023-06" db="EMBL/GenBank/DDBJ databases">
        <authorList>
            <person name="Kurt Z."/>
        </authorList>
    </citation>
    <scope>NUCLEOTIDE SEQUENCE</scope>
</reference>
<evidence type="ECO:0000313" key="5">
    <source>
        <dbReference type="EMBL" id="CAL5984069.1"/>
    </source>
</evidence>
<evidence type="ECO:0000256" key="1">
    <source>
        <dbReference type="SAM" id="MobiDB-lite"/>
    </source>
</evidence>
<keyword evidence="2" id="KW-0812">Transmembrane</keyword>
<feature type="chain" id="PRO_5041644761" description="Transmembrane protein" evidence="3">
    <location>
        <begin position="20"/>
        <end position="582"/>
    </location>
</feature>
<feature type="transmembrane region" description="Helical" evidence="2">
    <location>
        <begin position="505"/>
        <end position="527"/>
    </location>
</feature>
<dbReference type="EMBL" id="CATOUU010000931">
    <property type="protein sequence ID" value="CAI9960551.1"/>
    <property type="molecule type" value="Genomic_DNA"/>
</dbReference>
<evidence type="ECO:0008006" key="7">
    <source>
        <dbReference type="Google" id="ProtNLM"/>
    </source>
</evidence>
<dbReference type="AlphaFoldDB" id="A0AA86UQG1"/>
<name>A0AA86UQG1_9EUKA</name>
<dbReference type="EMBL" id="CAXDID020000016">
    <property type="protein sequence ID" value="CAL5984069.1"/>
    <property type="molecule type" value="Genomic_DNA"/>
</dbReference>
<comment type="caution">
    <text evidence="4">The sequence shown here is derived from an EMBL/GenBank/DDBJ whole genome shotgun (WGS) entry which is preliminary data.</text>
</comment>
<keyword evidence="2" id="KW-1133">Transmembrane helix</keyword>
<evidence type="ECO:0000313" key="6">
    <source>
        <dbReference type="Proteomes" id="UP001642409"/>
    </source>
</evidence>
<feature type="region of interest" description="Disordered" evidence="1">
    <location>
        <begin position="556"/>
        <end position="582"/>
    </location>
</feature>
<keyword evidence="3" id="KW-0732">Signal</keyword>
<proteinExistence type="predicted"/>
<gene>
    <name evidence="4" type="ORF">HINF_LOCUS48196</name>
    <name evidence="5" type="ORF">HINF_LOCUS7931</name>
</gene>
<feature type="signal peptide" evidence="3">
    <location>
        <begin position="1"/>
        <end position="19"/>
    </location>
</feature>
<dbReference type="Proteomes" id="UP001642409">
    <property type="component" value="Unassembled WGS sequence"/>
</dbReference>
<keyword evidence="6" id="KW-1185">Reference proteome</keyword>
<organism evidence="4">
    <name type="scientific">Hexamita inflata</name>
    <dbReference type="NCBI Taxonomy" id="28002"/>
    <lineage>
        <taxon>Eukaryota</taxon>
        <taxon>Metamonada</taxon>
        <taxon>Diplomonadida</taxon>
        <taxon>Hexamitidae</taxon>
        <taxon>Hexamitinae</taxon>
        <taxon>Hexamita</taxon>
    </lineage>
</organism>